<dbReference type="InterPro" id="IPR022791">
    <property type="entry name" value="L-PG_synthase/AglD"/>
</dbReference>
<dbReference type="Pfam" id="PF03706">
    <property type="entry name" value="LPG_synthase_TM"/>
    <property type="match status" value="1"/>
</dbReference>
<evidence type="ECO:0000256" key="5">
    <source>
        <dbReference type="ARBA" id="ARBA00023136"/>
    </source>
</evidence>
<dbReference type="RefSeq" id="WP_084653394.1">
    <property type="nucleotide sequence ID" value="NZ_MIPT01000001.1"/>
</dbReference>
<gene>
    <name evidence="7" type="ORF">BHE75_04184</name>
</gene>
<dbReference type="GO" id="GO:0005886">
    <property type="term" value="C:plasma membrane"/>
    <property type="evidence" value="ECO:0007669"/>
    <property type="project" value="UniProtKB-SubCell"/>
</dbReference>
<dbReference type="OrthoDB" id="7348988at2"/>
<reference evidence="7 8" key="1">
    <citation type="submission" date="2016-09" db="EMBL/GenBank/DDBJ databases">
        <title>Metabolic pathway, cell adaptation mechanisms and a novel monoxygenase revealed through proteogenomic-transcription analysis of a Sphingomonas haloaromaticamans strain degrading the fungicide ortho-phenylphenol.</title>
        <authorList>
            <person name="Perruchon C."/>
            <person name="Papadopoulou E.S."/>
            <person name="Rousidou C."/>
            <person name="Vasileiadis S."/>
            <person name="Tanou G."/>
            <person name="Amoutzias G."/>
            <person name="Molassiotis A."/>
            <person name="Karpouzas D.G."/>
        </authorList>
    </citation>
    <scope>NUCLEOTIDE SEQUENCE [LARGE SCALE GENOMIC DNA]</scope>
    <source>
        <strain evidence="7 8">P3</strain>
    </source>
</reference>
<protein>
    <recommendedName>
        <fullName evidence="9">HpnL family protein</fullName>
    </recommendedName>
</protein>
<dbReference type="AlphaFoldDB" id="A0A1S1HJY9"/>
<dbReference type="Proteomes" id="UP000179467">
    <property type="component" value="Unassembled WGS sequence"/>
</dbReference>
<keyword evidence="5 6" id="KW-0472">Membrane</keyword>
<evidence type="ECO:0000313" key="8">
    <source>
        <dbReference type="Proteomes" id="UP000179467"/>
    </source>
</evidence>
<evidence type="ECO:0000256" key="3">
    <source>
        <dbReference type="ARBA" id="ARBA00022692"/>
    </source>
</evidence>
<comment type="caution">
    <text evidence="7">The sequence shown here is derived from an EMBL/GenBank/DDBJ whole genome shotgun (WGS) entry which is preliminary data.</text>
</comment>
<keyword evidence="3 6" id="KW-0812">Transmembrane</keyword>
<feature type="transmembrane region" description="Helical" evidence="6">
    <location>
        <begin position="90"/>
        <end position="107"/>
    </location>
</feature>
<dbReference type="NCBIfam" id="TIGR03476">
    <property type="entry name" value="HpnL"/>
    <property type="match status" value="1"/>
</dbReference>
<feature type="transmembrane region" description="Helical" evidence="6">
    <location>
        <begin position="41"/>
        <end position="65"/>
    </location>
</feature>
<feature type="transmembrane region" description="Helical" evidence="6">
    <location>
        <begin position="128"/>
        <end position="147"/>
    </location>
</feature>
<evidence type="ECO:0008006" key="9">
    <source>
        <dbReference type="Google" id="ProtNLM"/>
    </source>
</evidence>
<accession>A0A1S1HJY9</accession>
<proteinExistence type="predicted"/>
<evidence type="ECO:0000313" key="7">
    <source>
        <dbReference type="EMBL" id="OHT22162.1"/>
    </source>
</evidence>
<feature type="transmembrane region" description="Helical" evidence="6">
    <location>
        <begin position="215"/>
        <end position="235"/>
    </location>
</feature>
<keyword evidence="4 6" id="KW-1133">Transmembrane helix</keyword>
<evidence type="ECO:0000256" key="1">
    <source>
        <dbReference type="ARBA" id="ARBA00004651"/>
    </source>
</evidence>
<evidence type="ECO:0000256" key="2">
    <source>
        <dbReference type="ARBA" id="ARBA00022475"/>
    </source>
</evidence>
<comment type="subcellular location">
    <subcellularLocation>
        <location evidence="1">Cell membrane</location>
        <topology evidence="1">Multi-pass membrane protein</topology>
    </subcellularLocation>
</comment>
<feature type="transmembrane region" description="Helical" evidence="6">
    <location>
        <begin position="159"/>
        <end position="184"/>
    </location>
</feature>
<dbReference type="EMBL" id="MIPT01000001">
    <property type="protein sequence ID" value="OHT22162.1"/>
    <property type="molecule type" value="Genomic_DNA"/>
</dbReference>
<evidence type="ECO:0000256" key="4">
    <source>
        <dbReference type="ARBA" id="ARBA00022989"/>
    </source>
</evidence>
<keyword evidence="2" id="KW-1003">Cell membrane</keyword>
<name>A0A1S1HJY9_9SPHN</name>
<keyword evidence="8" id="KW-1185">Reference proteome</keyword>
<feature type="transmembrane region" description="Helical" evidence="6">
    <location>
        <begin position="278"/>
        <end position="298"/>
    </location>
</feature>
<feature type="transmembrane region" description="Helical" evidence="6">
    <location>
        <begin position="6"/>
        <end position="29"/>
    </location>
</feature>
<organism evidence="7 8">
    <name type="scientific">Edaphosphingomonas haloaromaticamans</name>
    <dbReference type="NCBI Taxonomy" id="653954"/>
    <lineage>
        <taxon>Bacteria</taxon>
        <taxon>Pseudomonadati</taxon>
        <taxon>Pseudomonadota</taxon>
        <taxon>Alphaproteobacteria</taxon>
        <taxon>Sphingomonadales</taxon>
        <taxon>Rhizorhabdaceae</taxon>
        <taxon>Edaphosphingomonas</taxon>
    </lineage>
</organism>
<feature type="transmembrane region" description="Helical" evidence="6">
    <location>
        <begin position="247"/>
        <end position="271"/>
    </location>
</feature>
<evidence type="ECO:0000256" key="6">
    <source>
        <dbReference type="SAM" id="Phobius"/>
    </source>
</evidence>
<sequence>MKVPFRWPLLAATAIGLAIALWAIGRAGLGDIMAAAGRLGIGGFLLLIACSFAVLGLLGAAWLTAMPDASFRRLPLFTWARTTREGASDLLPFSQIGGIVVGAWTLIGRGLPATRVYASIIVDLTTEMAAQLLFTLFGLWMLGAILLDADAMRSLRTLALIGAGVAVAVTIAFALLQVPALRFLAFLARRMLPRAEVAVDAVVAELTRYYRVRRAILASFFFNLLAWAGSAASAWLTLRLMGEHQTILHIIALESLIFVLRSAAFVVPGAIGIQEAGYILLGPIFGIGPEAAVALSLVKRARDIAIGVPALLIWQMGGVRSGLRKSA</sequence>